<organism evidence="6 7">
    <name type="scientific">Halorubrum aquaticum</name>
    <dbReference type="NCBI Taxonomy" id="387340"/>
    <lineage>
        <taxon>Archaea</taxon>
        <taxon>Methanobacteriati</taxon>
        <taxon>Methanobacteriota</taxon>
        <taxon>Stenosarchaea group</taxon>
        <taxon>Halobacteria</taxon>
        <taxon>Halobacteriales</taxon>
        <taxon>Haloferacaceae</taxon>
        <taxon>Halorubrum</taxon>
    </lineage>
</organism>
<dbReference type="InterPro" id="IPR015422">
    <property type="entry name" value="PyrdxlP-dep_Trfase_small"/>
</dbReference>
<comment type="similarity">
    <text evidence="3">Belongs to the class-I pyridoxal-phosphate-dependent aminotransferase family.</text>
</comment>
<evidence type="ECO:0000256" key="1">
    <source>
        <dbReference type="ARBA" id="ARBA00001933"/>
    </source>
</evidence>
<dbReference type="GO" id="GO:0030170">
    <property type="term" value="F:pyridoxal phosphate binding"/>
    <property type="evidence" value="ECO:0007669"/>
    <property type="project" value="InterPro"/>
</dbReference>
<gene>
    <name evidence="6" type="ORF">SAMN04488066_10991</name>
</gene>
<evidence type="ECO:0000256" key="3">
    <source>
        <dbReference type="RuleBase" id="RU000481"/>
    </source>
</evidence>
<comment type="cofactor">
    <cofactor evidence="1 3">
        <name>pyridoxal 5'-phosphate</name>
        <dbReference type="ChEBI" id="CHEBI:597326"/>
    </cofactor>
</comment>
<evidence type="ECO:0000256" key="2">
    <source>
        <dbReference type="ARBA" id="ARBA00022898"/>
    </source>
</evidence>
<dbReference type="Gene3D" id="3.90.1150.10">
    <property type="entry name" value="Aspartate Aminotransferase, domain 1"/>
    <property type="match status" value="1"/>
</dbReference>
<proteinExistence type="inferred from homology"/>
<feature type="domain" description="Aminotransferase class I/classII large" evidence="5">
    <location>
        <begin position="22"/>
        <end position="333"/>
    </location>
</feature>
<dbReference type="CDD" id="cd00609">
    <property type="entry name" value="AAT_like"/>
    <property type="match status" value="1"/>
</dbReference>
<dbReference type="OrthoDB" id="39225at2157"/>
<evidence type="ECO:0000256" key="4">
    <source>
        <dbReference type="SAM" id="MobiDB-lite"/>
    </source>
</evidence>
<dbReference type="InterPro" id="IPR004838">
    <property type="entry name" value="NHTrfase_class1_PyrdxlP-BS"/>
</dbReference>
<dbReference type="EMBL" id="FOPZ01000009">
    <property type="protein sequence ID" value="SFH57231.1"/>
    <property type="molecule type" value="Genomic_DNA"/>
</dbReference>
<evidence type="ECO:0000259" key="5">
    <source>
        <dbReference type="Pfam" id="PF00155"/>
    </source>
</evidence>
<dbReference type="PANTHER" id="PTHR42885">
    <property type="entry name" value="HISTIDINOL-PHOSPHATE AMINOTRANSFERASE-RELATED"/>
    <property type="match status" value="1"/>
</dbReference>
<dbReference type="RefSeq" id="WP_149784527.1">
    <property type="nucleotide sequence ID" value="NZ_BAAADP010000001.1"/>
</dbReference>
<dbReference type="Gene3D" id="3.40.640.10">
    <property type="entry name" value="Type I PLP-dependent aspartate aminotransferase-like (Major domain)"/>
    <property type="match status" value="1"/>
</dbReference>
<keyword evidence="2" id="KW-0663">Pyridoxal phosphate</keyword>
<keyword evidence="7" id="KW-1185">Reference proteome</keyword>
<dbReference type="Pfam" id="PF00155">
    <property type="entry name" value="Aminotran_1_2"/>
    <property type="match status" value="1"/>
</dbReference>
<dbReference type="InterPro" id="IPR004839">
    <property type="entry name" value="Aminotransferase_I/II_large"/>
</dbReference>
<dbReference type="Proteomes" id="UP000323537">
    <property type="component" value="Unassembled WGS sequence"/>
</dbReference>
<feature type="region of interest" description="Disordered" evidence="4">
    <location>
        <begin position="1"/>
        <end position="21"/>
    </location>
</feature>
<dbReference type="InterPro" id="IPR015424">
    <property type="entry name" value="PyrdxlP-dep_Trfase"/>
</dbReference>
<sequence>MDVEALDDVGRVPHGGATDPGVIDFSANTNPETPSGVTAVYDSALSASARYPADDYVAFRAAAADYVGCAPAEVIPTAGAMAGMRLFFALALTDGDSAVVPEPSFGEYAREIRLQGGRPVGVAHDAVLEVDPTDHALVVVCTPNNPTGELADRNDLLEFAARCREAGTTLFVDEAFLDFTPRESLAGEPGVVVARSLTKVFGLPGLRAGFLVATGTLRERLDRARLPWGLSTPAAAVGTHCLRRTDFVERTRERVDAERERVRGRLATEWEVYPSDAPFLLFDTGSDDPDVVLEAARERGVVLRDARSFPRLDNHLRTAIRRPRENDRLLDALGV</sequence>
<dbReference type="EC" id="2.6.1.-" evidence="3"/>
<dbReference type="PROSITE" id="PS00105">
    <property type="entry name" value="AA_TRANSFER_CLASS_1"/>
    <property type="match status" value="1"/>
</dbReference>
<reference evidence="6 7" key="1">
    <citation type="submission" date="2016-10" db="EMBL/GenBank/DDBJ databases">
        <authorList>
            <person name="Varghese N."/>
            <person name="Submissions S."/>
        </authorList>
    </citation>
    <scope>NUCLEOTIDE SEQUENCE [LARGE SCALE GENOMIC DNA]</scope>
    <source>
        <strain evidence="6 7">CGMCC 1.6377</strain>
    </source>
</reference>
<dbReference type="SUPFAM" id="SSF53383">
    <property type="entry name" value="PLP-dependent transferases"/>
    <property type="match status" value="1"/>
</dbReference>
<keyword evidence="3" id="KW-0808">Transferase</keyword>
<keyword evidence="3" id="KW-0032">Aminotransferase</keyword>
<evidence type="ECO:0000313" key="7">
    <source>
        <dbReference type="Proteomes" id="UP000323537"/>
    </source>
</evidence>
<dbReference type="GO" id="GO:0008483">
    <property type="term" value="F:transaminase activity"/>
    <property type="evidence" value="ECO:0007669"/>
    <property type="project" value="UniProtKB-KW"/>
</dbReference>
<accession>A0A1I3B694</accession>
<name>A0A1I3B694_9EURY</name>
<dbReference type="PANTHER" id="PTHR42885:SF1">
    <property type="entry name" value="THREONINE-PHOSPHATE DECARBOXYLASE"/>
    <property type="match status" value="1"/>
</dbReference>
<dbReference type="AlphaFoldDB" id="A0A1I3B694"/>
<dbReference type="InterPro" id="IPR015421">
    <property type="entry name" value="PyrdxlP-dep_Trfase_major"/>
</dbReference>
<evidence type="ECO:0000313" key="6">
    <source>
        <dbReference type="EMBL" id="SFH57231.1"/>
    </source>
</evidence>
<protein>
    <recommendedName>
        <fullName evidence="3">Aminotransferase</fullName>
        <ecNumber evidence="3">2.6.1.-</ecNumber>
    </recommendedName>
</protein>